<accession>A0ACB9FG66</accession>
<reference evidence="2" key="1">
    <citation type="journal article" date="2022" name="Mol. Ecol. Resour.">
        <title>The genomes of chicory, endive, great burdock and yacon provide insights into Asteraceae palaeo-polyploidization history and plant inulin production.</title>
        <authorList>
            <person name="Fan W."/>
            <person name="Wang S."/>
            <person name="Wang H."/>
            <person name="Wang A."/>
            <person name="Jiang F."/>
            <person name="Liu H."/>
            <person name="Zhao H."/>
            <person name="Xu D."/>
            <person name="Zhang Y."/>
        </authorList>
    </citation>
    <scope>NUCLEOTIDE SEQUENCE [LARGE SCALE GENOMIC DNA]</scope>
    <source>
        <strain evidence="2">cv. Niubang</strain>
    </source>
</reference>
<reference evidence="1 2" key="2">
    <citation type="journal article" date="2022" name="Mol. Ecol. Resour.">
        <title>The genomes of chicory, endive, great burdock and yacon provide insights into Asteraceae paleo-polyploidization history and plant inulin production.</title>
        <authorList>
            <person name="Fan W."/>
            <person name="Wang S."/>
            <person name="Wang H."/>
            <person name="Wang A."/>
            <person name="Jiang F."/>
            <person name="Liu H."/>
            <person name="Zhao H."/>
            <person name="Xu D."/>
            <person name="Zhang Y."/>
        </authorList>
    </citation>
    <scope>NUCLEOTIDE SEQUENCE [LARGE SCALE GENOMIC DNA]</scope>
    <source>
        <strain evidence="2">cv. Niubang</strain>
    </source>
</reference>
<organism evidence="1 2">
    <name type="scientific">Arctium lappa</name>
    <name type="common">Greater burdock</name>
    <name type="synonym">Lappa major</name>
    <dbReference type="NCBI Taxonomy" id="4217"/>
    <lineage>
        <taxon>Eukaryota</taxon>
        <taxon>Viridiplantae</taxon>
        <taxon>Streptophyta</taxon>
        <taxon>Embryophyta</taxon>
        <taxon>Tracheophyta</taxon>
        <taxon>Spermatophyta</taxon>
        <taxon>Magnoliopsida</taxon>
        <taxon>eudicotyledons</taxon>
        <taxon>Gunneridae</taxon>
        <taxon>Pentapetalae</taxon>
        <taxon>asterids</taxon>
        <taxon>campanulids</taxon>
        <taxon>Asterales</taxon>
        <taxon>Asteraceae</taxon>
        <taxon>Carduoideae</taxon>
        <taxon>Cardueae</taxon>
        <taxon>Arctiinae</taxon>
        <taxon>Arctium</taxon>
    </lineage>
</organism>
<protein>
    <submittedName>
        <fullName evidence="1">Uncharacterized protein</fullName>
    </submittedName>
</protein>
<keyword evidence="2" id="KW-1185">Reference proteome</keyword>
<dbReference type="EMBL" id="CM042047">
    <property type="protein sequence ID" value="KAI3769788.1"/>
    <property type="molecule type" value="Genomic_DNA"/>
</dbReference>
<comment type="caution">
    <text evidence="1">The sequence shown here is derived from an EMBL/GenBank/DDBJ whole genome shotgun (WGS) entry which is preliminary data.</text>
</comment>
<dbReference type="Proteomes" id="UP001055879">
    <property type="component" value="Linkage Group LG01"/>
</dbReference>
<proteinExistence type="predicted"/>
<evidence type="ECO:0000313" key="2">
    <source>
        <dbReference type="Proteomes" id="UP001055879"/>
    </source>
</evidence>
<gene>
    <name evidence="1" type="ORF">L6452_00901</name>
</gene>
<evidence type="ECO:0000313" key="1">
    <source>
        <dbReference type="EMBL" id="KAI3769788.1"/>
    </source>
</evidence>
<sequence length="186" mass="21411">MRTTILLHIPKSPKPLLLEYQKMEFHLCFLAFFSIIMIAITVDARPNPTKYTMQDSFVRQGTTPLPMKKIHGHTLAKATNHRKSFNEEFEPIPNISVYDKEVSPDANNKDFVKDFEPRPNISVYDDSISLEGKKTFNEEFEPRPNISVYDNSVGLKSKKTFGEEFEPRPNISIYDNEIGLKGKKNV</sequence>
<name>A0ACB9FG66_ARCLA</name>